<dbReference type="PANTHER" id="PTHR47939">
    <property type="entry name" value="MEMBRANE-ASSOCIATED SALT-INDUCIBLE PROTEIN-LIKE"/>
    <property type="match status" value="1"/>
</dbReference>
<dbReference type="Gene3D" id="1.25.40.10">
    <property type="entry name" value="Tetratricopeptide repeat domain"/>
    <property type="match status" value="7"/>
</dbReference>
<dbReference type="NCBIfam" id="TIGR00756">
    <property type="entry name" value="PPR"/>
    <property type="match status" value="2"/>
</dbReference>
<dbReference type="InterPro" id="IPR011990">
    <property type="entry name" value="TPR-like_helical_dom_sf"/>
</dbReference>
<evidence type="ECO:0000256" key="1">
    <source>
        <dbReference type="ARBA" id="ARBA00007626"/>
    </source>
</evidence>
<evidence type="ECO:0008006" key="6">
    <source>
        <dbReference type="Google" id="ProtNLM"/>
    </source>
</evidence>
<evidence type="ECO:0000313" key="5">
    <source>
        <dbReference type="Proteomes" id="UP000243975"/>
    </source>
</evidence>
<organism evidence="4 5">
    <name type="scientific">Cynara cardunculus var. scolymus</name>
    <name type="common">Globe artichoke</name>
    <name type="synonym">Cynara scolymus</name>
    <dbReference type="NCBI Taxonomy" id="59895"/>
    <lineage>
        <taxon>Eukaryota</taxon>
        <taxon>Viridiplantae</taxon>
        <taxon>Streptophyta</taxon>
        <taxon>Embryophyta</taxon>
        <taxon>Tracheophyta</taxon>
        <taxon>Spermatophyta</taxon>
        <taxon>Magnoliopsida</taxon>
        <taxon>eudicotyledons</taxon>
        <taxon>Gunneridae</taxon>
        <taxon>Pentapetalae</taxon>
        <taxon>asterids</taxon>
        <taxon>campanulids</taxon>
        <taxon>Asterales</taxon>
        <taxon>Asteraceae</taxon>
        <taxon>Carduoideae</taxon>
        <taxon>Cardueae</taxon>
        <taxon>Carduinae</taxon>
        <taxon>Cynara</taxon>
    </lineage>
</organism>
<keyword evidence="5" id="KW-1185">Reference proteome</keyword>
<evidence type="ECO:0000313" key="4">
    <source>
        <dbReference type="EMBL" id="KVI09158.1"/>
    </source>
</evidence>
<dbReference type="Gramene" id="KVI09158">
    <property type="protein sequence ID" value="KVI09158"/>
    <property type="gene ID" value="Ccrd_012518"/>
</dbReference>
<feature type="repeat" description="PPR" evidence="3">
    <location>
        <begin position="625"/>
        <end position="659"/>
    </location>
</feature>
<comment type="similarity">
    <text evidence="1">Belongs to the PPR family. P subfamily.</text>
</comment>
<feature type="repeat" description="PPR" evidence="3">
    <location>
        <begin position="765"/>
        <end position="799"/>
    </location>
</feature>
<name>A0A103YHG8_CYNCS</name>
<dbReference type="Proteomes" id="UP000243975">
    <property type="component" value="Unassembled WGS sequence"/>
</dbReference>
<dbReference type="InterPro" id="IPR002885">
    <property type="entry name" value="PPR_rpt"/>
</dbReference>
<reference evidence="4 5" key="1">
    <citation type="journal article" date="2016" name="Sci. Rep.">
        <title>The genome sequence of the outbreeding globe artichoke constructed de novo incorporating a phase-aware low-pass sequencing strategy of F1 progeny.</title>
        <authorList>
            <person name="Scaglione D."/>
            <person name="Reyes-Chin-Wo S."/>
            <person name="Acquadro A."/>
            <person name="Froenicke L."/>
            <person name="Portis E."/>
            <person name="Beitel C."/>
            <person name="Tirone M."/>
            <person name="Mauro R."/>
            <person name="Lo Monaco A."/>
            <person name="Mauromicale G."/>
            <person name="Faccioli P."/>
            <person name="Cattivelli L."/>
            <person name="Rieseberg L."/>
            <person name="Michelmore R."/>
            <person name="Lanteri S."/>
        </authorList>
    </citation>
    <scope>NUCLEOTIDE SEQUENCE [LARGE SCALE GENOMIC DNA]</scope>
    <source>
        <strain evidence="4">2C</strain>
    </source>
</reference>
<feature type="repeat" description="PPR" evidence="3">
    <location>
        <begin position="1017"/>
        <end position="1051"/>
    </location>
</feature>
<keyword evidence="2" id="KW-0677">Repeat</keyword>
<evidence type="ECO:0000256" key="3">
    <source>
        <dbReference type="PROSITE-ProRule" id="PRU00708"/>
    </source>
</evidence>
<gene>
    <name evidence="4" type="ORF">Ccrd_012518</name>
</gene>
<feature type="repeat" description="PPR" evidence="3">
    <location>
        <begin position="458"/>
        <end position="492"/>
    </location>
</feature>
<dbReference type="Pfam" id="PF13041">
    <property type="entry name" value="PPR_2"/>
    <property type="match status" value="4"/>
</dbReference>
<dbReference type="STRING" id="59895.A0A103YHG8"/>
<evidence type="ECO:0000256" key="2">
    <source>
        <dbReference type="ARBA" id="ARBA00022737"/>
    </source>
</evidence>
<dbReference type="Pfam" id="PF01535">
    <property type="entry name" value="PPR"/>
    <property type="match status" value="4"/>
</dbReference>
<comment type="caution">
    <text evidence="4">The sequence shown here is derived from an EMBL/GenBank/DDBJ whole genome shotgun (WGS) entry which is preliminary data.</text>
</comment>
<dbReference type="PANTHER" id="PTHR47939:SF6">
    <property type="entry name" value="OS03G0168400 PROTEIN"/>
    <property type="match status" value="1"/>
</dbReference>
<dbReference type="OMA" id="QWGHDIS"/>
<feature type="repeat" description="PPR" evidence="3">
    <location>
        <begin position="912"/>
        <end position="946"/>
    </location>
</feature>
<protein>
    <recommendedName>
        <fullName evidence="6">Pentatricopeptide repeat-containing protein</fullName>
    </recommendedName>
</protein>
<dbReference type="EMBL" id="LEKV01001070">
    <property type="protein sequence ID" value="KVI09158.1"/>
    <property type="molecule type" value="Genomic_DNA"/>
</dbReference>
<dbReference type="InterPro" id="IPR050667">
    <property type="entry name" value="PPR-containing_protein"/>
</dbReference>
<feature type="repeat" description="PPR" evidence="3">
    <location>
        <begin position="1087"/>
        <end position="1121"/>
    </location>
</feature>
<dbReference type="PROSITE" id="PS51375">
    <property type="entry name" value="PPR"/>
    <property type="match status" value="9"/>
</dbReference>
<feature type="repeat" description="PPR" evidence="3">
    <location>
        <begin position="423"/>
        <end position="457"/>
    </location>
</feature>
<proteinExistence type="inferred from homology"/>
<accession>A0A103YHG8</accession>
<sequence length="1198" mass="136076">MRTRTTSRTVAATSILLCNRMLFSLQRSTHSIKVSHLFALFSLKQHCSSSPFQEPQIEPHKSNKSHIDTSSVYVSGFTKSVLDKCSALLVRRTEHSTSCASSLEECLLSVSHLNPRITRKFWRKSRLEPQDVLELLLGYESSAGKLGIDVQKVGSLLGIFKWASASTKQGRSFKHLDQSFKVMVGLLVQVGLFKDAECLLLAMDKEGILLDDHEVFSNLIEWYVGIDELEKSINMYHRMRALNLVPSLSCYRTLLNYLVHRNQTQLISSVYGDMLEMGLKMGVAEKDIYENVVKVLCRSVEKVQESRNLIKKAFLYGIKPTSLVLDAIASGYCEKQDYGDLLSLFVEIDCVPDVVVGNKIIHSICQNFGAEEAFVFLEELEHLGFSPDAITFGILIGWNCQEGNLRNAFVCLSIVLSRGLKPHRYSYNAIISGVFKQGMWNHAKEIVLEMEDEGITPDMSTFRVLLAGYCKARQFDEVKVIVEKMVHNGLIELSPLQDPISISFMLLGIDPLTVRVRRDNDVGFSKTEFYDSMGNGLYLEGDIVDYDQTMTSVLNNSMVPDCNRLIMKDDGLNISKTASELVHWGQELSFAAFSTLLKKFHASNSSFKTITTLLENMPKLHNELDEETLNLLVQMHVKRGFILKAKKIYDEMVKRNLKIKNKTYSVLVLGLCKKGNSRDLHDCWELPENQNWFPTLNDYRTLLCSLCQNDMLMEALFLFERAMLVYPHEVLELSYAFLEKICGIGFTKVACVLFDELLARGYDLDQVAYSHLLKGLCKEKRFSEAFVMSVKMLGKHSAPDLGVSGSLEVDIHNVLLHGYCLAKDLRKVKEVVGVILKKNITISISSYSKLVSLMCNDGRIPFALLIKDLMVEQSSSHLTLYNILIFHLFASRNSACVDILLDEIQDKGLEFDNVTYNFLVYGFSQCKAVPRSLQYLTAMMSKELKPSNRCLRSVISLLQSGGEFKKVLKLSREMEARGWIHCSTFQNEVVEGLLKINKLQEAVDFLDKMILKDLIPENINYDNLIKQMCRYGRKDKAFHLLDIMLKKGNTPNSTSYDCLIQDLCVSHKMEEALDLYTEMSNRKLIPSTKTHEVVTEKLCQLGRTSEAEKLIDAMISMGEHPSKVMFGSVVSRYRLERNFPKASKLLQRMQEFGYKPDFETHWSVISTLSRFSGKDKDDNSRNFLSRLLSESGFNPKSK</sequence>
<feature type="repeat" description="PPR" evidence="3">
    <location>
        <begin position="1052"/>
        <end position="1086"/>
    </location>
</feature>
<feature type="repeat" description="PPR" evidence="3">
    <location>
        <begin position="1122"/>
        <end position="1156"/>
    </location>
</feature>
<dbReference type="AlphaFoldDB" id="A0A103YHG8"/>